<accession>A0ABS9DW35</accession>
<organism evidence="3 4">
    <name type="scientific">Acidiphilium iwatense</name>
    <dbReference type="NCBI Taxonomy" id="768198"/>
    <lineage>
        <taxon>Bacteria</taxon>
        <taxon>Pseudomonadati</taxon>
        <taxon>Pseudomonadota</taxon>
        <taxon>Alphaproteobacteria</taxon>
        <taxon>Acetobacterales</taxon>
        <taxon>Acidocellaceae</taxon>
        <taxon>Acidiphilium</taxon>
    </lineage>
</organism>
<comment type="caution">
    <text evidence="3">The sequence shown here is derived from an EMBL/GenBank/DDBJ whole genome shotgun (WGS) entry which is preliminary data.</text>
</comment>
<evidence type="ECO:0000313" key="4">
    <source>
        <dbReference type="Proteomes" id="UP001521209"/>
    </source>
</evidence>
<evidence type="ECO:0000313" key="3">
    <source>
        <dbReference type="EMBL" id="MCF3946385.1"/>
    </source>
</evidence>
<evidence type="ECO:0000256" key="1">
    <source>
        <dbReference type="SAM" id="Phobius"/>
    </source>
</evidence>
<keyword evidence="4" id="KW-1185">Reference proteome</keyword>
<gene>
    <name evidence="3" type="ORF">L2A60_06765</name>
</gene>
<reference evidence="3 4" key="1">
    <citation type="submission" date="2022-01" db="EMBL/GenBank/DDBJ databases">
        <authorList>
            <person name="Won M."/>
            <person name="Kim S.-J."/>
            <person name="Kwon S.-W."/>
        </authorList>
    </citation>
    <scope>NUCLEOTIDE SEQUENCE [LARGE SCALE GENOMIC DNA]</scope>
    <source>
        <strain evidence="3 4">KCTC 23505</strain>
    </source>
</reference>
<sequence>MRGRSHGWRLLADRRGVAAVEFAIGGLVLFGLMFGIVNLGDLAWTYDSLHEGAVAAARYASVTTSNNLGTISASSISSGVCAETSKIQSRFAARITPPIAASSAPPLAVIWGGSLTLCNAGTGNVAIATLPGGWVDVSATYVWQPLAMSGVFGGVTIRTGDIEPVLNAPLS</sequence>
<dbReference type="EMBL" id="JAKGBZ010000009">
    <property type="protein sequence ID" value="MCF3946385.1"/>
    <property type="molecule type" value="Genomic_DNA"/>
</dbReference>
<feature type="domain" description="TadE-like" evidence="2">
    <location>
        <begin position="16"/>
        <end position="58"/>
    </location>
</feature>
<keyword evidence="1" id="KW-1133">Transmembrane helix</keyword>
<dbReference type="RefSeq" id="WP_235703619.1">
    <property type="nucleotide sequence ID" value="NZ_JAKGBZ010000009.1"/>
</dbReference>
<dbReference type="Proteomes" id="UP001521209">
    <property type="component" value="Unassembled WGS sequence"/>
</dbReference>
<dbReference type="Pfam" id="PF07811">
    <property type="entry name" value="TadE"/>
    <property type="match status" value="1"/>
</dbReference>
<name>A0ABS9DW35_9PROT</name>
<dbReference type="InterPro" id="IPR012495">
    <property type="entry name" value="TadE-like_dom"/>
</dbReference>
<proteinExistence type="predicted"/>
<feature type="transmembrane region" description="Helical" evidence="1">
    <location>
        <begin position="20"/>
        <end position="40"/>
    </location>
</feature>
<keyword evidence="1" id="KW-0472">Membrane</keyword>
<protein>
    <submittedName>
        <fullName evidence="3">Pilus assembly protein</fullName>
    </submittedName>
</protein>
<keyword evidence="1" id="KW-0812">Transmembrane</keyword>
<evidence type="ECO:0000259" key="2">
    <source>
        <dbReference type="Pfam" id="PF07811"/>
    </source>
</evidence>